<dbReference type="GO" id="GO:0046872">
    <property type="term" value="F:metal ion binding"/>
    <property type="evidence" value="ECO:0007669"/>
    <property type="project" value="UniProtKB-KW"/>
</dbReference>
<dbReference type="SUPFAM" id="SSF53850">
    <property type="entry name" value="Periplasmic binding protein-like II"/>
    <property type="match status" value="1"/>
</dbReference>
<keyword evidence="4" id="KW-0732">Signal</keyword>
<feature type="binding site" evidence="6">
    <location>
        <position position="75"/>
    </location>
    <ligand>
        <name>molybdate</name>
        <dbReference type="ChEBI" id="CHEBI:36264"/>
    </ligand>
</feature>
<dbReference type="PIRSF" id="PIRSF004846">
    <property type="entry name" value="ModA"/>
    <property type="match status" value="1"/>
</dbReference>
<sequence>MQSQHQPDRPIGPEPRSSRRLARLAMVLALLWPGSAFSDRLTVFGAASLKTALEQIAEAYEAKNGTTVDLSLAGSSLLARQLQYGAPADVFISANAAWMDWAQSRNLIAAETRIDLLGNSLVLIAPTVAPPAVPSLSLQNTSALLIQVQDRPLAMALVEAVPAGIYGKSALQHLGLWDQLQPHVAQTDNVRAALALVARGAAGLGVVYGSDVISAPAVTVVDRFPQDSHAPITYPAAATHDGQKAIDFLNFLSSPIAKEIFVGQGFTVLVE</sequence>
<dbReference type="Gene3D" id="3.40.190.10">
    <property type="entry name" value="Periplasmic binding protein-like II"/>
    <property type="match status" value="2"/>
</dbReference>
<geneLocation type="plasmid" evidence="8">
    <name>pp88_a</name>
</geneLocation>
<dbReference type="Proteomes" id="UP000236447">
    <property type="component" value="Plasmid pP88_a"/>
</dbReference>
<dbReference type="GO" id="GO:0030973">
    <property type="term" value="F:molybdate ion binding"/>
    <property type="evidence" value="ECO:0007669"/>
    <property type="project" value="TreeGrafter"/>
</dbReference>
<comment type="subunit">
    <text evidence="5">The complex is composed of two ATP-binding proteins (ModC), two transmembrane proteins (ModB) and a solute-binding protein (ModA).</text>
</comment>
<dbReference type="GO" id="GO:0015689">
    <property type="term" value="P:molybdate ion transport"/>
    <property type="evidence" value="ECO:0007669"/>
    <property type="project" value="InterPro"/>
</dbReference>
<feature type="binding site" evidence="6">
    <location>
        <position position="48"/>
    </location>
    <ligand>
        <name>molybdate</name>
        <dbReference type="ChEBI" id="CHEBI:36264"/>
    </ligand>
</feature>
<dbReference type="PANTHER" id="PTHR30632">
    <property type="entry name" value="MOLYBDATE-BINDING PERIPLASMIC PROTEIN"/>
    <property type="match status" value="1"/>
</dbReference>
<evidence type="ECO:0000256" key="1">
    <source>
        <dbReference type="ARBA" id="ARBA00009175"/>
    </source>
</evidence>
<dbReference type="RefSeq" id="WP_102884461.1">
    <property type="nucleotide sequence ID" value="NZ_CP010726.1"/>
</dbReference>
<dbReference type="Pfam" id="PF13531">
    <property type="entry name" value="SBP_bac_11"/>
    <property type="match status" value="1"/>
</dbReference>
<dbReference type="NCBIfam" id="TIGR01256">
    <property type="entry name" value="modA"/>
    <property type="match status" value="1"/>
</dbReference>
<evidence type="ECO:0000256" key="4">
    <source>
        <dbReference type="ARBA" id="ARBA00022729"/>
    </source>
</evidence>
<evidence type="ECO:0000313" key="8">
    <source>
        <dbReference type="Proteomes" id="UP000236447"/>
    </source>
</evidence>
<comment type="similarity">
    <text evidence="1">Belongs to the bacterial solute-binding protein ModA family.</text>
</comment>
<proteinExistence type="inferred from homology"/>
<accession>A0A2I7KF66</accession>
<dbReference type="GO" id="GO:1901359">
    <property type="term" value="F:tungstate binding"/>
    <property type="evidence" value="ECO:0007669"/>
    <property type="project" value="UniProtKB-ARBA"/>
</dbReference>
<dbReference type="InterPro" id="IPR050682">
    <property type="entry name" value="ModA/WtpA"/>
</dbReference>
<reference evidence="7 8" key="1">
    <citation type="journal article" date="2017" name="Front. Microbiol.">
        <title>Phaeobacter piscinae sp. nov., a species of the Roseobacter group and potential aquaculture probiont.</title>
        <authorList>
            <person name="Sonnenschein E.C."/>
            <person name="Phippen C.B.W."/>
            <person name="Nielsen K.F."/>
            <person name="Mateiu R.V."/>
            <person name="Melchiorsen J."/>
            <person name="Gram L."/>
            <person name="Overmann J."/>
            <person name="Freese H.M."/>
        </authorList>
    </citation>
    <scope>NUCLEOTIDE SEQUENCE [LARGE SCALE GENOMIC DNA]</scope>
    <source>
        <strain evidence="7 8">P88</strain>
        <plasmid evidence="7">pP88_a</plasmid>
    </source>
</reference>
<evidence type="ECO:0000256" key="6">
    <source>
        <dbReference type="PIRSR" id="PIRSR004846-1"/>
    </source>
</evidence>
<name>A0A2I7KF66_9RHOB</name>
<gene>
    <name evidence="7" type="primary">modA</name>
    <name evidence="7" type="ORF">PhaeoP88_03933</name>
</gene>
<keyword evidence="3 6" id="KW-0479">Metal-binding</keyword>
<dbReference type="FunFam" id="3.40.190.10:FF:000035">
    <property type="entry name" value="Molybdate ABC transporter substrate-binding protein"/>
    <property type="match status" value="1"/>
</dbReference>
<evidence type="ECO:0000256" key="2">
    <source>
        <dbReference type="ARBA" id="ARBA00022505"/>
    </source>
</evidence>
<dbReference type="InterPro" id="IPR005950">
    <property type="entry name" value="ModA"/>
</dbReference>
<keyword evidence="2 6" id="KW-0500">Molybdenum</keyword>
<keyword evidence="7" id="KW-0614">Plasmid</keyword>
<dbReference type="AlphaFoldDB" id="A0A2I7KF66"/>
<dbReference type="GO" id="GO:0030288">
    <property type="term" value="C:outer membrane-bounded periplasmic space"/>
    <property type="evidence" value="ECO:0007669"/>
    <property type="project" value="TreeGrafter"/>
</dbReference>
<reference evidence="7 8" key="2">
    <citation type="journal article" date="2017" name="Genome Biol. Evol.">
        <title>Trajectories and Drivers of Genome Evolution in Surface-Associated Marine Phaeobacter.</title>
        <authorList>
            <person name="Freese H.M."/>
            <person name="Sikorski J."/>
            <person name="Bunk B."/>
            <person name="Scheuner C."/>
            <person name="Meier-Kolthoff J.P."/>
            <person name="Sproer C."/>
            <person name="Gram L."/>
            <person name="Overmann J."/>
        </authorList>
    </citation>
    <scope>NUCLEOTIDE SEQUENCE [LARGE SCALE GENOMIC DNA]</scope>
    <source>
        <strain evidence="7 8">P88</strain>
        <plasmid evidence="7">pP88_a</plasmid>
    </source>
</reference>
<organism evidence="7 8">
    <name type="scientific">Phaeobacter inhibens</name>
    <dbReference type="NCBI Taxonomy" id="221822"/>
    <lineage>
        <taxon>Bacteria</taxon>
        <taxon>Pseudomonadati</taxon>
        <taxon>Pseudomonadota</taxon>
        <taxon>Alphaproteobacteria</taxon>
        <taxon>Rhodobacterales</taxon>
        <taxon>Roseobacteraceae</taxon>
        <taxon>Phaeobacter</taxon>
    </lineage>
</organism>
<dbReference type="EMBL" id="CP010726">
    <property type="protein sequence ID" value="AUR01245.1"/>
    <property type="molecule type" value="Genomic_DNA"/>
</dbReference>
<feature type="binding site" evidence="6">
    <location>
        <position position="208"/>
    </location>
    <ligand>
        <name>molybdate</name>
        <dbReference type="ChEBI" id="CHEBI:36264"/>
    </ligand>
</feature>
<protein>
    <submittedName>
        <fullName evidence="7">Molybdate-binding periplasmic protein ModA</fullName>
    </submittedName>
</protein>
<evidence type="ECO:0000256" key="3">
    <source>
        <dbReference type="ARBA" id="ARBA00022723"/>
    </source>
</evidence>
<evidence type="ECO:0000313" key="7">
    <source>
        <dbReference type="EMBL" id="AUR01245.1"/>
    </source>
</evidence>
<dbReference type="PANTHER" id="PTHR30632:SF17">
    <property type="entry name" value="MOLYBDATE-BINDING PROTEIN MODA"/>
    <property type="match status" value="1"/>
</dbReference>
<feature type="binding site" evidence="6">
    <location>
        <position position="163"/>
    </location>
    <ligand>
        <name>molybdate</name>
        <dbReference type="ChEBI" id="CHEBI:36264"/>
    </ligand>
</feature>
<evidence type="ECO:0000256" key="5">
    <source>
        <dbReference type="ARBA" id="ARBA00062515"/>
    </source>
</evidence>
<feature type="binding site" evidence="6">
    <location>
        <position position="190"/>
    </location>
    <ligand>
        <name>molybdate</name>
        <dbReference type="ChEBI" id="CHEBI:36264"/>
    </ligand>
</feature>